<dbReference type="InterPro" id="IPR052115">
    <property type="entry name" value="NEXT_complex_subunit_ZCCHC8"/>
</dbReference>
<feature type="region of interest" description="Disordered" evidence="8">
    <location>
        <begin position="443"/>
        <end position="474"/>
    </location>
</feature>
<dbReference type="PROSITE" id="PS50158">
    <property type="entry name" value="ZF_CCHC"/>
    <property type="match status" value="1"/>
</dbReference>
<evidence type="ECO:0000259" key="9">
    <source>
        <dbReference type="PROSITE" id="PS50158"/>
    </source>
</evidence>
<feature type="region of interest" description="Disordered" evidence="8">
    <location>
        <begin position="496"/>
        <end position="631"/>
    </location>
</feature>
<gene>
    <name evidence="10" type="ORF">RJ641_006575</name>
</gene>
<evidence type="ECO:0000256" key="2">
    <source>
        <dbReference type="ARBA" id="ARBA00007497"/>
    </source>
</evidence>
<dbReference type="InterPro" id="IPR001878">
    <property type="entry name" value="Znf_CCHC"/>
</dbReference>
<feature type="domain" description="CCHC-type" evidence="9">
    <location>
        <begin position="281"/>
        <end position="297"/>
    </location>
</feature>
<evidence type="ECO:0000313" key="10">
    <source>
        <dbReference type="EMBL" id="KAK6927984.1"/>
    </source>
</evidence>
<evidence type="ECO:0000256" key="1">
    <source>
        <dbReference type="ARBA" id="ARBA00004642"/>
    </source>
</evidence>
<reference evidence="10 11" key="1">
    <citation type="submission" date="2023-12" db="EMBL/GenBank/DDBJ databases">
        <title>A high-quality genome assembly for Dillenia turbinata (Dilleniales).</title>
        <authorList>
            <person name="Chanderbali A."/>
        </authorList>
    </citation>
    <scope>NUCLEOTIDE SEQUENCE [LARGE SCALE GENOMIC DNA]</scope>
    <source>
        <strain evidence="10">LSX21</strain>
        <tissue evidence="10">Leaf</tissue>
    </source>
</reference>
<feature type="compositionally biased region" description="Polar residues" evidence="8">
    <location>
        <begin position="34"/>
        <end position="48"/>
    </location>
</feature>
<dbReference type="GO" id="GO:0005654">
    <property type="term" value="C:nucleoplasm"/>
    <property type="evidence" value="ECO:0007669"/>
    <property type="project" value="UniProtKB-SubCell"/>
</dbReference>
<evidence type="ECO:0000256" key="3">
    <source>
        <dbReference type="ARBA" id="ARBA00022723"/>
    </source>
</evidence>
<keyword evidence="11" id="KW-1185">Reference proteome</keyword>
<keyword evidence="5" id="KW-0862">Zinc</keyword>
<comment type="caution">
    <text evidence="10">The sequence shown here is derived from an EMBL/GenBank/DDBJ whole genome shotgun (WGS) entry which is preliminary data.</text>
</comment>
<dbReference type="AlphaFoldDB" id="A0AAN8V747"/>
<feature type="compositionally biased region" description="Low complexity" evidence="8">
    <location>
        <begin position="587"/>
        <end position="598"/>
    </location>
</feature>
<feature type="region of interest" description="Disordered" evidence="8">
    <location>
        <begin position="1"/>
        <end position="64"/>
    </location>
</feature>
<keyword evidence="6" id="KW-0539">Nucleus</keyword>
<evidence type="ECO:0000256" key="5">
    <source>
        <dbReference type="ARBA" id="ARBA00022833"/>
    </source>
</evidence>
<feature type="compositionally biased region" description="Basic and acidic residues" evidence="8">
    <location>
        <begin position="616"/>
        <end position="631"/>
    </location>
</feature>
<organism evidence="10 11">
    <name type="scientific">Dillenia turbinata</name>
    <dbReference type="NCBI Taxonomy" id="194707"/>
    <lineage>
        <taxon>Eukaryota</taxon>
        <taxon>Viridiplantae</taxon>
        <taxon>Streptophyta</taxon>
        <taxon>Embryophyta</taxon>
        <taxon>Tracheophyta</taxon>
        <taxon>Spermatophyta</taxon>
        <taxon>Magnoliopsida</taxon>
        <taxon>eudicotyledons</taxon>
        <taxon>Gunneridae</taxon>
        <taxon>Pentapetalae</taxon>
        <taxon>Dilleniales</taxon>
        <taxon>Dilleniaceae</taxon>
        <taxon>Dillenia</taxon>
    </lineage>
</organism>
<evidence type="ECO:0000256" key="8">
    <source>
        <dbReference type="SAM" id="MobiDB-lite"/>
    </source>
</evidence>
<accession>A0AAN8V747</accession>
<evidence type="ECO:0000256" key="6">
    <source>
        <dbReference type="ARBA" id="ARBA00023242"/>
    </source>
</evidence>
<feature type="compositionally biased region" description="Low complexity" evidence="8">
    <location>
        <begin position="528"/>
        <end position="539"/>
    </location>
</feature>
<dbReference type="GO" id="GO:0003723">
    <property type="term" value="F:RNA binding"/>
    <property type="evidence" value="ECO:0007669"/>
    <property type="project" value="TreeGrafter"/>
</dbReference>
<evidence type="ECO:0000313" key="11">
    <source>
        <dbReference type="Proteomes" id="UP001370490"/>
    </source>
</evidence>
<comment type="subcellular location">
    <subcellularLocation>
        <location evidence="1">Nucleus</location>
        <location evidence="1">Nucleoplasm</location>
    </subcellularLocation>
</comment>
<dbReference type="Pfam" id="PF04046">
    <property type="entry name" value="PSP"/>
    <property type="match status" value="1"/>
</dbReference>
<dbReference type="InterPro" id="IPR006568">
    <property type="entry name" value="PSP_pro-rich"/>
</dbReference>
<proteinExistence type="inferred from homology"/>
<evidence type="ECO:0000256" key="7">
    <source>
        <dbReference type="PROSITE-ProRule" id="PRU00047"/>
    </source>
</evidence>
<keyword evidence="3" id="KW-0479">Metal-binding</keyword>
<feature type="compositionally biased region" description="Basic and acidic residues" evidence="8">
    <location>
        <begin position="571"/>
        <end position="586"/>
    </location>
</feature>
<feature type="compositionally biased region" description="Basic and acidic residues" evidence="8">
    <location>
        <begin position="510"/>
        <end position="527"/>
    </location>
</feature>
<dbReference type="SUPFAM" id="SSF57756">
    <property type="entry name" value="Retrovirus zinc finger-like domains"/>
    <property type="match status" value="1"/>
</dbReference>
<sequence>MDTEDFIGLPDCNDPETAIQDEELHNASHEPQGDDSQPSCSDTGTSRENGGYLVNVEGDSEKEDGQIVVEEDPDKDSINNKYISQDQVLSETVVVAETMNHMSSEVPSENGCLTSQDKNPASNHKREGNCILINALTSETIFFCAAAAVFPLICIFPNPACSCNRDSKKKLEELLQQWSEWHALHGSTSKRLSWLDLGLTDPDEVLESGEQTFFPALRVGLEKFSAVSFWMDNGTGKPESKEIIQLDGDSVPLYDRGYAFGLGSVDGSNLEGGLEILDASRCFNCNSYNHTLRDCPKPRDNVAVNNARKQHKSKRNQATGSRNPIRYYQNTPGGKYDGLRPGALDADTRKLLGLGEFDPPPWLNRMREIGYPPGYLDALVIAFQYIEISEYEEDFNHLDYNHLFDQLMRLYIVSLFEHISDPEDEDQPSGIMIYGDEESKIEQEDGEIVSDSAEPTPVPEPRKKMSIEFPGINAPIPENADKRLWAEVVSSSDLSRSRSHRRFKPSSESSRTHFREQKWSMNHRDDGPPGVDPGVSPSSFLPRYDSYDSQYSFHSPRDYDPVSRTTYSRSFSERGRRSPLVHEDFPSHGSYSSRSYSSGRKHSPRSHGSAGLGTSLDDRRIDRDSDYTSQRDHRDYYHHRIKGRVAVESCRWLGAIH</sequence>
<comment type="similarity">
    <text evidence="2">Belongs to the ZCCHC8 family.</text>
</comment>
<feature type="region of interest" description="Disordered" evidence="8">
    <location>
        <begin position="299"/>
        <end position="334"/>
    </location>
</feature>
<dbReference type="PANTHER" id="PTHR13316:SF0">
    <property type="entry name" value="ZINC FINGER CCHC DOMAIN-CONTAINING PROTEIN 8"/>
    <property type="match status" value="1"/>
</dbReference>
<protein>
    <submittedName>
        <fullName evidence="10">PSP, proline-rich</fullName>
    </submittedName>
</protein>
<feature type="compositionally biased region" description="Basic and acidic residues" evidence="8">
    <location>
        <begin position="22"/>
        <end position="32"/>
    </location>
</feature>
<dbReference type="SMART" id="SM00581">
    <property type="entry name" value="PSP"/>
    <property type="match status" value="1"/>
</dbReference>
<dbReference type="PANTHER" id="PTHR13316">
    <property type="entry name" value="ZINC FINGER, CCHC DOMAIN CONTAINING 8"/>
    <property type="match status" value="1"/>
</dbReference>
<dbReference type="GO" id="GO:0071013">
    <property type="term" value="C:catalytic step 2 spliceosome"/>
    <property type="evidence" value="ECO:0007669"/>
    <property type="project" value="TreeGrafter"/>
</dbReference>
<dbReference type="Proteomes" id="UP001370490">
    <property type="component" value="Unassembled WGS sequence"/>
</dbReference>
<dbReference type="GO" id="GO:0008270">
    <property type="term" value="F:zinc ion binding"/>
    <property type="evidence" value="ECO:0007669"/>
    <property type="project" value="UniProtKB-KW"/>
</dbReference>
<dbReference type="InterPro" id="IPR036875">
    <property type="entry name" value="Znf_CCHC_sf"/>
</dbReference>
<keyword evidence="4 7" id="KW-0863">Zinc-finger</keyword>
<dbReference type="EMBL" id="JBAMMX010000014">
    <property type="protein sequence ID" value="KAK6927984.1"/>
    <property type="molecule type" value="Genomic_DNA"/>
</dbReference>
<name>A0AAN8V747_9MAGN</name>
<feature type="compositionally biased region" description="Polar residues" evidence="8">
    <location>
        <begin position="316"/>
        <end position="332"/>
    </location>
</feature>
<evidence type="ECO:0000256" key="4">
    <source>
        <dbReference type="ARBA" id="ARBA00022771"/>
    </source>
</evidence>